<proteinExistence type="inferred from homology"/>
<keyword evidence="9" id="KW-0325">Glycoprotein</keyword>
<evidence type="ECO:0000256" key="9">
    <source>
        <dbReference type="ARBA" id="ARBA00023180"/>
    </source>
</evidence>
<dbReference type="InterPro" id="IPR019306">
    <property type="entry name" value="TMEM231"/>
</dbReference>
<evidence type="ECO:0000313" key="13">
    <source>
        <dbReference type="EMBL" id="KOC59648.1"/>
    </source>
</evidence>
<evidence type="ECO:0000256" key="7">
    <source>
        <dbReference type="ARBA" id="ARBA00023069"/>
    </source>
</evidence>
<dbReference type="EMBL" id="KQ414902">
    <property type="protein sequence ID" value="KOC59648.1"/>
    <property type="molecule type" value="Genomic_DNA"/>
</dbReference>
<gene>
    <name evidence="13" type="ORF">WH47_11078</name>
</gene>
<evidence type="ECO:0000256" key="8">
    <source>
        <dbReference type="ARBA" id="ARBA00023136"/>
    </source>
</evidence>
<comment type="function">
    <text evidence="11">Transmembrane component of the tectonic-like complex, a complex localized at the transition zone of primary cilia and acting as a barrier that prevents diffusion of transmembrane proteins between the cilia and plasma membranes. Required for ciliogenesis and sonic hedgehog/SHH signaling.</text>
</comment>
<keyword evidence="10" id="KW-0966">Cell projection</keyword>
<protein>
    <recommendedName>
        <fullName evidence="3">Transmembrane protein 231</fullName>
    </recommendedName>
</protein>
<evidence type="ECO:0000256" key="1">
    <source>
        <dbReference type="ARBA" id="ARBA00004272"/>
    </source>
</evidence>
<name>A0A0L7QLW7_9HYME</name>
<evidence type="ECO:0000256" key="2">
    <source>
        <dbReference type="ARBA" id="ARBA00009082"/>
    </source>
</evidence>
<accession>A0A0L7QLW7</accession>
<feature type="transmembrane region" description="Helical" evidence="12">
    <location>
        <begin position="260"/>
        <end position="282"/>
    </location>
</feature>
<dbReference type="OrthoDB" id="109543at2759"/>
<dbReference type="STRING" id="597456.A0A0L7QLW7"/>
<comment type="subcellular location">
    <subcellularLocation>
        <location evidence="1">Cell projection</location>
        <location evidence="1">Cilium membrane</location>
        <topology evidence="1">Multi-pass membrane protein</topology>
    </subcellularLocation>
</comment>
<dbReference type="GO" id="GO:0032880">
    <property type="term" value="P:regulation of protein localization"/>
    <property type="evidence" value="ECO:0007669"/>
    <property type="project" value="TreeGrafter"/>
</dbReference>
<keyword evidence="7" id="KW-0969">Cilium</keyword>
<sequence length="298" mass="35258">MAVIEIFSSPIQYKYKSKIYSLSFLVVIFLTILSLLTPFFIIYNAGGFSLKNRIYTERPDISFKYKYLLLANRDYNMNPVVCSTFRTYKNNEIEDNCTLVKVQEIDTNSDSKNDIFKFEVQFYTDTPIRSLNVLLFFNFQLTQLFVATIESIAVFTHVLNEEVQKIQFYGDLILEQKGLLTSEGLYEKYNDSVELADYSLEELLKQNFNRKFSAKISNKYVTKQVGYSSENAVVVQGELIYREHLTYYQPNIWEELKWAWVQYLSCLFIFAYIVKHILIFLFSNRYLNCYIVVPWKNK</sequence>
<evidence type="ECO:0000256" key="11">
    <source>
        <dbReference type="ARBA" id="ARBA00024803"/>
    </source>
</evidence>
<evidence type="ECO:0000256" key="5">
    <source>
        <dbReference type="ARBA" id="ARBA00022692"/>
    </source>
</evidence>
<evidence type="ECO:0000256" key="4">
    <source>
        <dbReference type="ARBA" id="ARBA00022475"/>
    </source>
</evidence>
<dbReference type="Proteomes" id="UP000053825">
    <property type="component" value="Unassembled WGS sequence"/>
</dbReference>
<evidence type="ECO:0000256" key="12">
    <source>
        <dbReference type="SAM" id="Phobius"/>
    </source>
</evidence>
<evidence type="ECO:0000313" key="14">
    <source>
        <dbReference type="Proteomes" id="UP000053825"/>
    </source>
</evidence>
<evidence type="ECO:0000256" key="3">
    <source>
        <dbReference type="ARBA" id="ARBA00015087"/>
    </source>
</evidence>
<keyword evidence="6 12" id="KW-1133">Transmembrane helix</keyword>
<dbReference type="GO" id="GO:0060170">
    <property type="term" value="C:ciliary membrane"/>
    <property type="evidence" value="ECO:0007669"/>
    <property type="project" value="UniProtKB-SubCell"/>
</dbReference>
<dbReference type="GO" id="GO:0060271">
    <property type="term" value="P:cilium assembly"/>
    <property type="evidence" value="ECO:0007669"/>
    <property type="project" value="TreeGrafter"/>
</dbReference>
<keyword evidence="14" id="KW-1185">Reference proteome</keyword>
<reference evidence="13 14" key="1">
    <citation type="submission" date="2015-07" db="EMBL/GenBank/DDBJ databases">
        <title>The genome of Habropoda laboriosa.</title>
        <authorList>
            <person name="Pan H."/>
            <person name="Kapheim K."/>
        </authorList>
    </citation>
    <scope>NUCLEOTIDE SEQUENCE [LARGE SCALE GENOMIC DNA]</scope>
    <source>
        <strain evidence="13">0110345459</strain>
    </source>
</reference>
<keyword evidence="8 12" id="KW-0472">Membrane</keyword>
<evidence type="ECO:0000256" key="10">
    <source>
        <dbReference type="ARBA" id="ARBA00023273"/>
    </source>
</evidence>
<dbReference type="PANTHER" id="PTHR14605:SF1">
    <property type="entry name" value="TRANSMEMBRANE PROTEIN 231"/>
    <property type="match status" value="1"/>
</dbReference>
<dbReference type="PANTHER" id="PTHR14605">
    <property type="entry name" value="CHST5 PROTEIN"/>
    <property type="match status" value="1"/>
</dbReference>
<keyword evidence="5 12" id="KW-0812">Transmembrane</keyword>
<dbReference type="AlphaFoldDB" id="A0A0L7QLW7"/>
<comment type="similarity">
    <text evidence="2">Belongs to the TMEM231 family.</text>
</comment>
<evidence type="ECO:0000256" key="6">
    <source>
        <dbReference type="ARBA" id="ARBA00022989"/>
    </source>
</evidence>
<keyword evidence="4" id="KW-1003">Cell membrane</keyword>
<feature type="transmembrane region" description="Helical" evidence="12">
    <location>
        <begin position="20"/>
        <end position="43"/>
    </location>
</feature>
<dbReference type="GO" id="GO:0035869">
    <property type="term" value="C:ciliary transition zone"/>
    <property type="evidence" value="ECO:0007669"/>
    <property type="project" value="TreeGrafter"/>
</dbReference>
<organism evidence="13 14">
    <name type="scientific">Habropoda laboriosa</name>
    <dbReference type="NCBI Taxonomy" id="597456"/>
    <lineage>
        <taxon>Eukaryota</taxon>
        <taxon>Metazoa</taxon>
        <taxon>Ecdysozoa</taxon>
        <taxon>Arthropoda</taxon>
        <taxon>Hexapoda</taxon>
        <taxon>Insecta</taxon>
        <taxon>Pterygota</taxon>
        <taxon>Neoptera</taxon>
        <taxon>Endopterygota</taxon>
        <taxon>Hymenoptera</taxon>
        <taxon>Apocrita</taxon>
        <taxon>Aculeata</taxon>
        <taxon>Apoidea</taxon>
        <taxon>Anthophila</taxon>
        <taxon>Apidae</taxon>
        <taxon>Habropoda</taxon>
    </lineage>
</organism>
<dbReference type="Pfam" id="PF10149">
    <property type="entry name" value="TM231"/>
    <property type="match status" value="1"/>
</dbReference>